<keyword evidence="1" id="KW-1133">Transmembrane helix</keyword>
<organism evidence="2 3">
    <name type="scientific">Ladona fulva</name>
    <name type="common">Scarce chaser dragonfly</name>
    <name type="synonym">Libellula fulva</name>
    <dbReference type="NCBI Taxonomy" id="123851"/>
    <lineage>
        <taxon>Eukaryota</taxon>
        <taxon>Metazoa</taxon>
        <taxon>Ecdysozoa</taxon>
        <taxon>Arthropoda</taxon>
        <taxon>Hexapoda</taxon>
        <taxon>Insecta</taxon>
        <taxon>Pterygota</taxon>
        <taxon>Palaeoptera</taxon>
        <taxon>Odonata</taxon>
        <taxon>Epiprocta</taxon>
        <taxon>Anisoptera</taxon>
        <taxon>Libelluloidea</taxon>
        <taxon>Libellulidae</taxon>
        <taxon>Ladona</taxon>
    </lineage>
</organism>
<evidence type="ECO:0000256" key="1">
    <source>
        <dbReference type="SAM" id="Phobius"/>
    </source>
</evidence>
<keyword evidence="1" id="KW-0812">Transmembrane</keyword>
<reference evidence="2" key="2">
    <citation type="submission" date="2017-10" db="EMBL/GenBank/DDBJ databases">
        <title>Ladona fulva Genome sequencing and assembly.</title>
        <authorList>
            <person name="Murali S."/>
            <person name="Richards S."/>
            <person name="Bandaranaike D."/>
            <person name="Bellair M."/>
            <person name="Blankenburg K."/>
            <person name="Chao H."/>
            <person name="Dinh H."/>
            <person name="Doddapaneni H."/>
            <person name="Dugan-Rocha S."/>
            <person name="Elkadiri S."/>
            <person name="Gnanaolivu R."/>
            <person name="Hernandez B."/>
            <person name="Skinner E."/>
            <person name="Javaid M."/>
            <person name="Lee S."/>
            <person name="Li M."/>
            <person name="Ming W."/>
            <person name="Munidasa M."/>
            <person name="Muniz J."/>
            <person name="Nguyen L."/>
            <person name="Hughes D."/>
            <person name="Osuji N."/>
            <person name="Pu L.-L."/>
            <person name="Puazo M."/>
            <person name="Qu C."/>
            <person name="Quiroz J."/>
            <person name="Raj R."/>
            <person name="Weissenberger G."/>
            <person name="Xin Y."/>
            <person name="Zou X."/>
            <person name="Han Y."/>
            <person name="Worley K."/>
            <person name="Muzny D."/>
            <person name="Gibbs R."/>
        </authorList>
    </citation>
    <scope>NUCLEOTIDE SEQUENCE</scope>
    <source>
        <strain evidence="2">Sampled in the wild</strain>
    </source>
</reference>
<proteinExistence type="predicted"/>
<dbReference type="Proteomes" id="UP000792457">
    <property type="component" value="Unassembled WGS sequence"/>
</dbReference>
<feature type="transmembrane region" description="Helical" evidence="1">
    <location>
        <begin position="58"/>
        <end position="82"/>
    </location>
</feature>
<dbReference type="OrthoDB" id="9982095at2759"/>
<dbReference type="AlphaFoldDB" id="A0A8K0K582"/>
<gene>
    <name evidence="2" type="ORF">J437_LFUL009291</name>
</gene>
<dbReference type="EMBL" id="KZ308378">
    <property type="protein sequence ID" value="KAG8228586.1"/>
    <property type="molecule type" value="Genomic_DNA"/>
</dbReference>
<evidence type="ECO:0000313" key="3">
    <source>
        <dbReference type="Proteomes" id="UP000792457"/>
    </source>
</evidence>
<sequence>MTIVTKPITDKKSDKLEQPLVDNEINESLPTKVDLEATAEPEPQYLLMRARARRVSTATTVCLFLTALIVMSIGIIGGVFLYRQFARSQIRYGYQYYQWDT</sequence>
<name>A0A8K0K582_LADFU</name>
<protein>
    <submittedName>
        <fullName evidence="2">Uncharacterized protein</fullName>
    </submittedName>
</protein>
<evidence type="ECO:0000313" key="2">
    <source>
        <dbReference type="EMBL" id="KAG8228586.1"/>
    </source>
</evidence>
<keyword evidence="1" id="KW-0472">Membrane</keyword>
<accession>A0A8K0K582</accession>
<comment type="caution">
    <text evidence="2">The sequence shown here is derived from an EMBL/GenBank/DDBJ whole genome shotgun (WGS) entry which is preliminary data.</text>
</comment>
<keyword evidence="3" id="KW-1185">Reference proteome</keyword>
<reference evidence="2" key="1">
    <citation type="submission" date="2013-04" db="EMBL/GenBank/DDBJ databases">
        <authorList>
            <person name="Qu J."/>
            <person name="Murali S.C."/>
            <person name="Bandaranaike D."/>
            <person name="Bellair M."/>
            <person name="Blankenburg K."/>
            <person name="Chao H."/>
            <person name="Dinh H."/>
            <person name="Doddapaneni H."/>
            <person name="Downs B."/>
            <person name="Dugan-Rocha S."/>
            <person name="Elkadiri S."/>
            <person name="Gnanaolivu R.D."/>
            <person name="Hernandez B."/>
            <person name="Javaid M."/>
            <person name="Jayaseelan J.C."/>
            <person name="Lee S."/>
            <person name="Li M."/>
            <person name="Ming W."/>
            <person name="Munidasa M."/>
            <person name="Muniz J."/>
            <person name="Nguyen L."/>
            <person name="Ongeri F."/>
            <person name="Osuji N."/>
            <person name="Pu L.-L."/>
            <person name="Puazo M."/>
            <person name="Qu C."/>
            <person name="Quiroz J."/>
            <person name="Raj R."/>
            <person name="Weissenberger G."/>
            <person name="Xin Y."/>
            <person name="Zou X."/>
            <person name="Han Y."/>
            <person name="Richards S."/>
            <person name="Worley K."/>
            <person name="Muzny D."/>
            <person name="Gibbs R."/>
        </authorList>
    </citation>
    <scope>NUCLEOTIDE SEQUENCE</scope>
    <source>
        <strain evidence="2">Sampled in the wild</strain>
    </source>
</reference>